<organism evidence="2 3">
    <name type="scientific">Hymenobacter wooponensis</name>
    <dbReference type="NCBI Taxonomy" id="1525360"/>
    <lineage>
        <taxon>Bacteria</taxon>
        <taxon>Pseudomonadati</taxon>
        <taxon>Bacteroidota</taxon>
        <taxon>Cytophagia</taxon>
        <taxon>Cytophagales</taxon>
        <taxon>Hymenobacteraceae</taxon>
        <taxon>Hymenobacter</taxon>
    </lineage>
</organism>
<gene>
    <name evidence="2" type="ORF">EU557_20745</name>
</gene>
<proteinExistence type="predicted"/>
<feature type="transmembrane region" description="Helical" evidence="1">
    <location>
        <begin position="77"/>
        <end position="102"/>
    </location>
</feature>
<reference evidence="2 3" key="1">
    <citation type="submission" date="2019-04" db="EMBL/GenBank/DDBJ databases">
        <authorList>
            <person name="Feng G."/>
            <person name="Zhang J."/>
            <person name="Zhu H."/>
        </authorList>
    </citation>
    <scope>NUCLEOTIDE SEQUENCE [LARGE SCALE GENOMIC DNA]</scope>
    <source>
        <strain evidence="2 3">JCM 19491</strain>
    </source>
</reference>
<feature type="transmembrane region" description="Helical" evidence="1">
    <location>
        <begin position="313"/>
        <end position="331"/>
    </location>
</feature>
<evidence type="ECO:0000313" key="2">
    <source>
        <dbReference type="EMBL" id="TGD78531.1"/>
    </source>
</evidence>
<sequence length="341" mass="37929">MPDIFTAIGILALGLLLIEQRVGWPTKIWLLVIVHLSCLMHSSNLLTFSLVVLTYGAVATVVGAFRRQQVRPAQWLVTTAVVLVGWVVLPTLHAAMGGGFAVSRASSAFLMARLVETGIMDEFLSRNCDPADQYRLCAFRDKLPNDAIAFMWDSNSPLAQTGGWQSNQQEYQQIIRRVLTSPRYYPYLVSETAQATLRQLTHVGHGDGLSPFRENTNPYWKIGEFMHYELKEYMSSMQNRNQLNFTTLNERTYGAHLASLVILAVLLLTRLRRMVAPEAVLAVTVLGLGVLSNALVTGGLANVLDRLQSRVSWVLLFAAVLLLVQYGAVLVRQGQQQLNTN</sequence>
<keyword evidence="1" id="KW-0472">Membrane</keyword>
<feature type="transmembrane region" description="Helical" evidence="1">
    <location>
        <begin position="45"/>
        <end position="65"/>
    </location>
</feature>
<dbReference type="AlphaFoldDB" id="A0A4Z0MG91"/>
<accession>A0A4Z0MG91</accession>
<dbReference type="OrthoDB" id="7238679at2"/>
<evidence type="ECO:0000256" key="1">
    <source>
        <dbReference type="SAM" id="Phobius"/>
    </source>
</evidence>
<dbReference type="EMBL" id="SRKZ01000006">
    <property type="protein sequence ID" value="TGD78531.1"/>
    <property type="molecule type" value="Genomic_DNA"/>
</dbReference>
<keyword evidence="1" id="KW-1133">Transmembrane helix</keyword>
<protein>
    <submittedName>
        <fullName evidence="2">Uncharacterized protein</fullName>
    </submittedName>
</protein>
<name>A0A4Z0MG91_9BACT</name>
<comment type="caution">
    <text evidence="2">The sequence shown here is derived from an EMBL/GenBank/DDBJ whole genome shotgun (WGS) entry which is preliminary data.</text>
</comment>
<feature type="transmembrane region" description="Helical" evidence="1">
    <location>
        <begin position="279"/>
        <end position="301"/>
    </location>
</feature>
<evidence type="ECO:0000313" key="3">
    <source>
        <dbReference type="Proteomes" id="UP000298284"/>
    </source>
</evidence>
<keyword evidence="3" id="KW-1185">Reference proteome</keyword>
<dbReference type="RefSeq" id="WP_135532388.1">
    <property type="nucleotide sequence ID" value="NZ_SRKZ01000006.1"/>
</dbReference>
<dbReference type="Proteomes" id="UP000298284">
    <property type="component" value="Unassembled WGS sequence"/>
</dbReference>
<keyword evidence="1" id="KW-0812">Transmembrane</keyword>